<sequence>MAKEPDESPQQPPFLVYLKVVTLLFIFGTGIFLMNTVALNSQSVKNDKGSYTFDGLKKFLTKEGVKEVIDQEIRTNESYRKVTSEVGKKSEDILGEATQIKDKAIKTTSESVQDYVYDQTFGAVIQTVLDRLPERQRQQVLENICKGQ</sequence>
<dbReference type="Proteomes" id="UP000230027">
    <property type="component" value="Unassembled WGS sequence"/>
</dbReference>
<reference evidence="3" key="1">
    <citation type="submission" date="2017-09" db="EMBL/GenBank/DDBJ databases">
        <title>Depth-based differentiation of microbial function through sediment-hosted aquifers and enrichment of novel symbionts in the deep terrestrial subsurface.</title>
        <authorList>
            <person name="Probst A.J."/>
            <person name="Ladd B."/>
            <person name="Jarett J.K."/>
            <person name="Geller-Mcgrath D.E."/>
            <person name="Sieber C.M.K."/>
            <person name="Emerson J.B."/>
            <person name="Anantharaman K."/>
            <person name="Thomas B.C."/>
            <person name="Malmstrom R."/>
            <person name="Stieglmeier M."/>
            <person name="Klingl A."/>
            <person name="Woyke T."/>
            <person name="Ryan C.M."/>
            <person name="Banfield J.F."/>
        </authorList>
    </citation>
    <scope>NUCLEOTIDE SEQUENCE [LARGE SCALE GENOMIC DNA]</scope>
</reference>
<feature type="transmembrane region" description="Helical" evidence="1">
    <location>
        <begin position="14"/>
        <end position="38"/>
    </location>
</feature>
<organism evidence="2 3">
    <name type="scientific">Candidatus Roizmanbacteria bacterium CG_4_10_14_0_2_um_filter_36_9</name>
    <dbReference type="NCBI Taxonomy" id="1974823"/>
    <lineage>
        <taxon>Bacteria</taxon>
        <taxon>Candidatus Roizmaniibacteriota</taxon>
    </lineage>
</organism>
<name>A0A2M7U5Y0_9BACT</name>
<protein>
    <submittedName>
        <fullName evidence="2">Uncharacterized protein</fullName>
    </submittedName>
</protein>
<gene>
    <name evidence="2" type="ORF">COY14_00330</name>
</gene>
<keyword evidence="1" id="KW-0472">Membrane</keyword>
<dbReference type="AlphaFoldDB" id="A0A2M7U5Y0"/>
<accession>A0A2M7U5Y0</accession>
<keyword evidence="1" id="KW-1133">Transmembrane helix</keyword>
<evidence type="ECO:0000313" key="3">
    <source>
        <dbReference type="Proteomes" id="UP000230027"/>
    </source>
</evidence>
<dbReference type="EMBL" id="PFOD01000010">
    <property type="protein sequence ID" value="PIZ66420.1"/>
    <property type="molecule type" value="Genomic_DNA"/>
</dbReference>
<proteinExistence type="predicted"/>
<comment type="caution">
    <text evidence="2">The sequence shown here is derived from an EMBL/GenBank/DDBJ whole genome shotgun (WGS) entry which is preliminary data.</text>
</comment>
<evidence type="ECO:0000313" key="2">
    <source>
        <dbReference type="EMBL" id="PIZ66420.1"/>
    </source>
</evidence>
<keyword evidence="1" id="KW-0812">Transmembrane</keyword>
<evidence type="ECO:0000256" key="1">
    <source>
        <dbReference type="SAM" id="Phobius"/>
    </source>
</evidence>